<proteinExistence type="predicted"/>
<accession>A0A0J7KBL7</accession>
<evidence type="ECO:0000313" key="2">
    <source>
        <dbReference type="EMBL" id="KMQ87672.1"/>
    </source>
</evidence>
<feature type="region of interest" description="Disordered" evidence="1">
    <location>
        <begin position="119"/>
        <end position="196"/>
    </location>
</feature>
<dbReference type="AlphaFoldDB" id="A0A0J7KBL7"/>
<gene>
    <name evidence="2" type="ORF">RF55_12981</name>
</gene>
<evidence type="ECO:0000256" key="1">
    <source>
        <dbReference type="SAM" id="MobiDB-lite"/>
    </source>
</evidence>
<keyword evidence="3" id="KW-1185">Reference proteome</keyword>
<comment type="caution">
    <text evidence="2">The sequence shown here is derived from an EMBL/GenBank/DDBJ whole genome shotgun (WGS) entry which is preliminary data.</text>
</comment>
<dbReference type="EMBL" id="LBMM01010103">
    <property type="protein sequence ID" value="KMQ87672.1"/>
    <property type="molecule type" value="Genomic_DNA"/>
</dbReference>
<evidence type="ECO:0000313" key="3">
    <source>
        <dbReference type="Proteomes" id="UP000036403"/>
    </source>
</evidence>
<feature type="compositionally biased region" description="Basic and acidic residues" evidence="1">
    <location>
        <begin position="119"/>
        <end position="131"/>
    </location>
</feature>
<sequence length="196" mass="21258">MLGSPIERSYKGDLSTLSPLSQSLPSRFSPSVLRGDDLEQTRINLSRLGTTLGPPSIRREIKSAASQDLFDRIEQVQERIDHINCEIATKNASLQMMDAVAGSVLEDLAFNVSLEADQRVGRARRRGEASRPRGGPPRTRSPNTYDKMAMEQENNEITLPPQGIRTPSGRRESPTVPGALPSPSSVGPLVADGRGA</sequence>
<reference evidence="2 3" key="1">
    <citation type="submission" date="2015-04" db="EMBL/GenBank/DDBJ databases">
        <title>Lasius niger genome sequencing.</title>
        <authorList>
            <person name="Konorov E.A."/>
            <person name="Nikitin M.A."/>
            <person name="Kirill M.V."/>
            <person name="Chang P."/>
        </authorList>
    </citation>
    <scope>NUCLEOTIDE SEQUENCE [LARGE SCALE GENOMIC DNA]</scope>
    <source>
        <tissue evidence="2">Whole</tissue>
    </source>
</reference>
<protein>
    <submittedName>
        <fullName evidence="2">Multidrug transporter</fullName>
    </submittedName>
</protein>
<dbReference type="PaxDb" id="67767-A0A0J7KBL7"/>
<name>A0A0J7KBL7_LASNI</name>
<organism evidence="2 3">
    <name type="scientific">Lasius niger</name>
    <name type="common">Black garden ant</name>
    <dbReference type="NCBI Taxonomy" id="67767"/>
    <lineage>
        <taxon>Eukaryota</taxon>
        <taxon>Metazoa</taxon>
        <taxon>Ecdysozoa</taxon>
        <taxon>Arthropoda</taxon>
        <taxon>Hexapoda</taxon>
        <taxon>Insecta</taxon>
        <taxon>Pterygota</taxon>
        <taxon>Neoptera</taxon>
        <taxon>Endopterygota</taxon>
        <taxon>Hymenoptera</taxon>
        <taxon>Apocrita</taxon>
        <taxon>Aculeata</taxon>
        <taxon>Formicoidea</taxon>
        <taxon>Formicidae</taxon>
        <taxon>Formicinae</taxon>
        <taxon>Lasius</taxon>
        <taxon>Lasius</taxon>
    </lineage>
</organism>
<feature type="compositionally biased region" description="Low complexity" evidence="1">
    <location>
        <begin position="132"/>
        <end position="142"/>
    </location>
</feature>
<dbReference type="Proteomes" id="UP000036403">
    <property type="component" value="Unassembled WGS sequence"/>
</dbReference>